<sequence length="297" mass="30713">MSPMPALTEEGRAKVNLSLRVVGRRADGYHDLESVVAFADCADRLTLEPGGELKLTTTGPLAAACGDTADNLVLKAAKLLAEAVPSLKLGALALDKVLPVAAGIGGGSADAAAALRLLARLNDLSLDDPRVQKVALATGADVPVCLVSRACDMTGVGEQLLPLALPSMPCVMVNPRVPVATKDVFQALGLRNGELLVGATSVLEAPAWPEEGASIADWVEVLETVANDLEAPAMRIEPVIGEVLEALRTSAGVRLARMSGSGATCFAIYGAPAEAHAAAERIRRDHPGWWVHAGTLS</sequence>
<dbReference type="InterPro" id="IPR004424">
    <property type="entry name" value="IspE"/>
</dbReference>
<evidence type="ECO:0000256" key="2">
    <source>
        <dbReference type="ARBA" id="ARBA00012052"/>
    </source>
</evidence>
<evidence type="ECO:0000256" key="8">
    <source>
        <dbReference type="ARBA" id="ARBA00023229"/>
    </source>
</evidence>
<evidence type="ECO:0000256" key="3">
    <source>
        <dbReference type="ARBA" id="ARBA00017473"/>
    </source>
</evidence>
<evidence type="ECO:0000256" key="1">
    <source>
        <dbReference type="ARBA" id="ARBA00009684"/>
    </source>
</evidence>
<dbReference type="NCBIfam" id="NF011202">
    <property type="entry name" value="PRK14608.1"/>
    <property type="match status" value="1"/>
</dbReference>
<dbReference type="PANTHER" id="PTHR43527:SF2">
    <property type="entry name" value="4-DIPHOSPHOCYTIDYL-2-C-METHYL-D-ERYTHRITOL KINASE, CHLOROPLASTIC"/>
    <property type="match status" value="1"/>
</dbReference>
<organism evidence="13 14">
    <name type="scientific">Bradyrhizobium forestalis</name>
    <dbReference type="NCBI Taxonomy" id="1419263"/>
    <lineage>
        <taxon>Bacteria</taxon>
        <taxon>Pseudomonadati</taxon>
        <taxon>Pseudomonadota</taxon>
        <taxon>Alphaproteobacteria</taxon>
        <taxon>Hyphomicrobiales</taxon>
        <taxon>Nitrobacteraceae</taxon>
        <taxon>Bradyrhizobium</taxon>
    </lineage>
</organism>
<evidence type="ECO:0000313" key="13">
    <source>
        <dbReference type="EMBL" id="PJG50160.1"/>
    </source>
</evidence>
<keyword evidence="4 10" id="KW-0808">Transferase</keyword>
<dbReference type="Gene3D" id="3.30.70.890">
    <property type="entry name" value="GHMP kinase, C-terminal domain"/>
    <property type="match status" value="1"/>
</dbReference>
<dbReference type="GO" id="GO:0005524">
    <property type="term" value="F:ATP binding"/>
    <property type="evidence" value="ECO:0007669"/>
    <property type="project" value="UniProtKB-UniRule"/>
</dbReference>
<dbReference type="PIRSF" id="PIRSF010376">
    <property type="entry name" value="IspE"/>
    <property type="match status" value="1"/>
</dbReference>
<gene>
    <name evidence="10" type="primary">ispE</name>
    <name evidence="13" type="ORF">CVM73_37840</name>
</gene>
<comment type="caution">
    <text evidence="13">The sequence shown here is derived from an EMBL/GenBank/DDBJ whole genome shotgun (WGS) entry which is preliminary data.</text>
</comment>
<dbReference type="EMBL" id="PGVG01000074">
    <property type="protein sequence ID" value="PJG50160.1"/>
    <property type="molecule type" value="Genomic_DNA"/>
</dbReference>
<keyword evidence="8 10" id="KW-0414">Isoprene biosynthesis</keyword>
<comment type="catalytic activity">
    <reaction evidence="10">
        <text>4-CDP-2-C-methyl-D-erythritol + ATP = 4-CDP-2-C-methyl-D-erythritol 2-phosphate + ADP + H(+)</text>
        <dbReference type="Rhea" id="RHEA:18437"/>
        <dbReference type="ChEBI" id="CHEBI:15378"/>
        <dbReference type="ChEBI" id="CHEBI:30616"/>
        <dbReference type="ChEBI" id="CHEBI:57823"/>
        <dbReference type="ChEBI" id="CHEBI:57919"/>
        <dbReference type="ChEBI" id="CHEBI:456216"/>
        <dbReference type="EC" id="2.7.1.148"/>
    </reaction>
</comment>
<dbReference type="OrthoDB" id="9809438at2"/>
<evidence type="ECO:0000259" key="11">
    <source>
        <dbReference type="Pfam" id="PF00288"/>
    </source>
</evidence>
<dbReference type="GO" id="GO:0019288">
    <property type="term" value="P:isopentenyl diphosphate biosynthetic process, methylerythritol 4-phosphate pathway"/>
    <property type="evidence" value="ECO:0007669"/>
    <property type="project" value="UniProtKB-UniRule"/>
</dbReference>
<dbReference type="InterPro" id="IPR006204">
    <property type="entry name" value="GHMP_kinase_N_dom"/>
</dbReference>
<dbReference type="InterPro" id="IPR036554">
    <property type="entry name" value="GHMP_kinase_C_sf"/>
</dbReference>
<keyword evidence="7 10" id="KW-0067">ATP-binding</keyword>
<protein>
    <recommendedName>
        <fullName evidence="3 10">4-diphosphocytidyl-2-C-methyl-D-erythritol kinase</fullName>
        <shortName evidence="10">CMK</shortName>
        <ecNumber evidence="2 10">2.7.1.148</ecNumber>
    </recommendedName>
    <alternativeName>
        <fullName evidence="9 10">4-(cytidine-5'-diphospho)-2-C-methyl-D-erythritol kinase</fullName>
    </alternativeName>
</protein>
<evidence type="ECO:0000313" key="14">
    <source>
        <dbReference type="Proteomes" id="UP000231194"/>
    </source>
</evidence>
<feature type="domain" description="GHMP kinase N-terminal" evidence="11">
    <location>
        <begin position="71"/>
        <end position="147"/>
    </location>
</feature>
<proteinExistence type="inferred from homology"/>
<evidence type="ECO:0000256" key="7">
    <source>
        <dbReference type="ARBA" id="ARBA00022840"/>
    </source>
</evidence>
<dbReference type="SUPFAM" id="SSF55060">
    <property type="entry name" value="GHMP Kinase, C-terminal domain"/>
    <property type="match status" value="1"/>
</dbReference>
<dbReference type="PANTHER" id="PTHR43527">
    <property type="entry name" value="4-DIPHOSPHOCYTIDYL-2-C-METHYL-D-ERYTHRITOL KINASE, CHLOROPLASTIC"/>
    <property type="match status" value="1"/>
</dbReference>
<dbReference type="Proteomes" id="UP000231194">
    <property type="component" value="Unassembled WGS sequence"/>
</dbReference>
<keyword evidence="5 10" id="KW-0547">Nucleotide-binding</keyword>
<dbReference type="InterPro" id="IPR013750">
    <property type="entry name" value="GHMP_kinase_C_dom"/>
</dbReference>
<dbReference type="EC" id="2.7.1.148" evidence="2 10"/>
<dbReference type="UniPathway" id="UPA00056">
    <property type="reaction ID" value="UER00094"/>
</dbReference>
<dbReference type="SUPFAM" id="SSF54211">
    <property type="entry name" value="Ribosomal protein S5 domain 2-like"/>
    <property type="match status" value="1"/>
</dbReference>
<dbReference type="Gene3D" id="3.30.230.10">
    <property type="match status" value="1"/>
</dbReference>
<dbReference type="Pfam" id="PF00288">
    <property type="entry name" value="GHMP_kinases_N"/>
    <property type="match status" value="1"/>
</dbReference>
<feature type="domain" description="GHMP kinase C-terminal" evidence="12">
    <location>
        <begin position="222"/>
        <end position="284"/>
    </location>
</feature>
<dbReference type="InterPro" id="IPR014721">
    <property type="entry name" value="Ribsml_uS5_D2-typ_fold_subgr"/>
</dbReference>
<dbReference type="GO" id="GO:0050515">
    <property type="term" value="F:4-(cytidine 5'-diphospho)-2-C-methyl-D-erythritol kinase activity"/>
    <property type="evidence" value="ECO:0007669"/>
    <property type="project" value="UniProtKB-UniRule"/>
</dbReference>
<evidence type="ECO:0000256" key="9">
    <source>
        <dbReference type="ARBA" id="ARBA00032554"/>
    </source>
</evidence>
<dbReference type="HAMAP" id="MF_00061">
    <property type="entry name" value="IspE"/>
    <property type="match status" value="1"/>
</dbReference>
<evidence type="ECO:0000256" key="10">
    <source>
        <dbReference type="HAMAP-Rule" id="MF_00061"/>
    </source>
</evidence>
<evidence type="ECO:0000256" key="5">
    <source>
        <dbReference type="ARBA" id="ARBA00022741"/>
    </source>
</evidence>
<comment type="pathway">
    <text evidence="10">Isoprenoid biosynthesis; isopentenyl diphosphate biosynthesis via DXP pathway; isopentenyl diphosphate from 1-deoxy-D-xylulose 5-phosphate: step 3/6.</text>
</comment>
<dbReference type="Pfam" id="PF08544">
    <property type="entry name" value="GHMP_kinases_C"/>
    <property type="match status" value="1"/>
</dbReference>
<dbReference type="GO" id="GO:0016114">
    <property type="term" value="P:terpenoid biosynthetic process"/>
    <property type="evidence" value="ECO:0007669"/>
    <property type="project" value="UniProtKB-UniRule"/>
</dbReference>
<evidence type="ECO:0000256" key="6">
    <source>
        <dbReference type="ARBA" id="ARBA00022777"/>
    </source>
</evidence>
<dbReference type="NCBIfam" id="TIGR00154">
    <property type="entry name" value="ispE"/>
    <property type="match status" value="1"/>
</dbReference>
<dbReference type="InterPro" id="IPR020568">
    <property type="entry name" value="Ribosomal_Su5_D2-typ_SF"/>
</dbReference>
<feature type="active site" evidence="10">
    <location>
        <position position="14"/>
    </location>
</feature>
<accession>A0A2M8QX62</accession>
<evidence type="ECO:0000256" key="4">
    <source>
        <dbReference type="ARBA" id="ARBA00022679"/>
    </source>
</evidence>
<comment type="function">
    <text evidence="10">Catalyzes the phosphorylation of the position 2 hydroxy group of 4-diphosphocytidyl-2C-methyl-D-erythritol.</text>
</comment>
<keyword evidence="6 10" id="KW-0418">Kinase</keyword>
<dbReference type="AlphaFoldDB" id="A0A2M8QX62"/>
<name>A0A2M8QX62_9BRAD</name>
<comment type="similarity">
    <text evidence="1 10">Belongs to the GHMP kinase family. IspE subfamily.</text>
</comment>
<evidence type="ECO:0000259" key="12">
    <source>
        <dbReference type="Pfam" id="PF08544"/>
    </source>
</evidence>
<feature type="binding site" evidence="10">
    <location>
        <begin position="99"/>
        <end position="109"/>
    </location>
    <ligand>
        <name>ATP</name>
        <dbReference type="ChEBI" id="CHEBI:30616"/>
    </ligand>
</feature>
<reference evidence="13 14" key="1">
    <citation type="submission" date="2017-11" db="EMBL/GenBank/DDBJ databases">
        <title>Bradyrhizobium forestalis sp. nov., an efficient nitrogen-fixing bacterium isolated from nodules of forest legume species in the Amazon.</title>
        <authorList>
            <person name="Costa E.M."/>
            <person name="Guimaraes A."/>
            <person name="Carvalho T.S."/>
            <person name="Rodrigues T.L."/>
            <person name="Ribeiro P.R.A."/>
            <person name="Lebbe L."/>
            <person name="Willems A."/>
            <person name="Moreira F.M.S."/>
        </authorList>
    </citation>
    <scope>NUCLEOTIDE SEQUENCE [LARGE SCALE GENOMIC DNA]</scope>
    <source>
        <strain evidence="13 14">INPA54B</strain>
    </source>
</reference>
<keyword evidence="14" id="KW-1185">Reference proteome</keyword>
<feature type="active site" evidence="10">
    <location>
        <position position="141"/>
    </location>
</feature>